<feature type="compositionally biased region" description="Polar residues" evidence="1">
    <location>
        <begin position="21"/>
        <end position="30"/>
    </location>
</feature>
<keyword evidence="2" id="KW-0472">Membrane</keyword>
<feature type="compositionally biased region" description="Acidic residues" evidence="1">
    <location>
        <begin position="32"/>
        <end position="44"/>
    </location>
</feature>
<gene>
    <name evidence="3" type="ORF">LPJ61_000122</name>
</gene>
<keyword evidence="4" id="KW-1185">Reference proteome</keyword>
<dbReference type="PANTHER" id="PTHR38646">
    <property type="entry name" value="YALI0F00814P"/>
    <property type="match status" value="1"/>
</dbReference>
<evidence type="ECO:0000256" key="1">
    <source>
        <dbReference type="SAM" id="MobiDB-lite"/>
    </source>
</evidence>
<evidence type="ECO:0000313" key="4">
    <source>
        <dbReference type="Proteomes" id="UP001143981"/>
    </source>
</evidence>
<evidence type="ECO:0000313" key="3">
    <source>
        <dbReference type="EMBL" id="KAJ1736163.1"/>
    </source>
</evidence>
<dbReference type="Proteomes" id="UP001143981">
    <property type="component" value="Unassembled WGS sequence"/>
</dbReference>
<dbReference type="EMBL" id="JANBOI010000002">
    <property type="protein sequence ID" value="KAJ1736163.1"/>
    <property type="molecule type" value="Genomic_DNA"/>
</dbReference>
<reference evidence="3" key="1">
    <citation type="submission" date="2022-07" db="EMBL/GenBank/DDBJ databases">
        <title>Phylogenomic reconstructions and comparative analyses of Kickxellomycotina fungi.</title>
        <authorList>
            <person name="Reynolds N.K."/>
            <person name="Stajich J.E."/>
            <person name="Barry K."/>
            <person name="Grigoriev I.V."/>
            <person name="Crous P."/>
            <person name="Smith M.E."/>
        </authorList>
    </citation>
    <scope>NUCLEOTIDE SEQUENCE</scope>
    <source>
        <strain evidence="3">BCRC 34381</strain>
    </source>
</reference>
<dbReference type="OrthoDB" id="2555434at2759"/>
<name>A0A9W7YK69_9FUNG</name>
<dbReference type="PANTHER" id="PTHR38646:SF1">
    <property type="entry name" value="DUF202 DOMAIN-CONTAINING PROTEIN"/>
    <property type="match status" value="1"/>
</dbReference>
<comment type="caution">
    <text evidence="3">The sequence shown here is derived from an EMBL/GenBank/DDBJ whole genome shotgun (WGS) entry which is preliminary data.</text>
</comment>
<evidence type="ECO:0000256" key="2">
    <source>
        <dbReference type="SAM" id="Phobius"/>
    </source>
</evidence>
<dbReference type="AlphaFoldDB" id="A0A9W7YK69"/>
<organism evidence="3 4">
    <name type="scientific">Coemansia biformis</name>
    <dbReference type="NCBI Taxonomy" id="1286918"/>
    <lineage>
        <taxon>Eukaryota</taxon>
        <taxon>Fungi</taxon>
        <taxon>Fungi incertae sedis</taxon>
        <taxon>Zoopagomycota</taxon>
        <taxon>Kickxellomycotina</taxon>
        <taxon>Kickxellomycetes</taxon>
        <taxon>Kickxellales</taxon>
        <taxon>Kickxellaceae</taxon>
        <taxon>Coemansia</taxon>
    </lineage>
</organism>
<evidence type="ECO:0008006" key="5">
    <source>
        <dbReference type="Google" id="ProtNLM"/>
    </source>
</evidence>
<accession>A0A9W7YK69</accession>
<keyword evidence="2" id="KW-0812">Transmembrane</keyword>
<protein>
    <recommendedName>
        <fullName evidence="5">DUF202 domain-containing protein</fullName>
    </recommendedName>
</protein>
<feature type="region of interest" description="Disordered" evidence="1">
    <location>
        <begin position="1"/>
        <end position="45"/>
    </location>
</feature>
<feature type="transmembrane region" description="Helical" evidence="2">
    <location>
        <begin position="93"/>
        <end position="113"/>
    </location>
</feature>
<proteinExistence type="predicted"/>
<keyword evidence="2" id="KW-1133">Transmembrane helix</keyword>
<feature type="transmembrane region" description="Helical" evidence="2">
    <location>
        <begin position="67"/>
        <end position="87"/>
    </location>
</feature>
<feature type="transmembrane region" description="Helical" evidence="2">
    <location>
        <begin position="125"/>
        <end position="153"/>
    </location>
</feature>
<sequence>MDAPAIELPAKAAQTDRGDSSSRCSSTAPEQPSDECDAGQDGGEEPQTWTAAELLEIRARERTFDGAYWRTSVGLFGASLVVLRVFGLEFFPVGLVFLALGLGFMGIGLARRLRLISRDQHAHSPVFVTSGGTVAVSAAMCIAAYSALLVLLLRI</sequence>